<evidence type="ECO:0000313" key="2">
    <source>
        <dbReference type="EMBL" id="CAG6742690.1"/>
    </source>
</evidence>
<sequence>MFLSYSPTSSTSLPFPCVFLSSSFFFFFPPTPFLFRILLLKQYLSFLLHMFLSYSPNISSTSLIFSCVSSPSLSLFLFLFLLLFSSYSFTLPHTSSKTISLLLTSHVSFIFPYFFYFSSLSLRLFVFLFLLLFSSYSFSLPHTSPKTISLLPTSHVSFIFS</sequence>
<feature type="transmembrane region" description="Helical" evidence="1">
    <location>
        <begin position="122"/>
        <end position="140"/>
    </location>
</feature>
<feature type="transmembrane region" description="Helical" evidence="1">
    <location>
        <begin position="63"/>
        <end position="87"/>
    </location>
</feature>
<evidence type="ECO:0000256" key="1">
    <source>
        <dbReference type="SAM" id="Phobius"/>
    </source>
</evidence>
<keyword evidence="1" id="KW-0812">Transmembrane</keyword>
<dbReference type="EMBL" id="HBUF01438459">
    <property type="protein sequence ID" value="CAG6742690.1"/>
    <property type="molecule type" value="Transcribed_RNA"/>
</dbReference>
<proteinExistence type="predicted"/>
<name>A0A8D8Z937_9HEMI</name>
<dbReference type="AlphaFoldDB" id="A0A8D8Z937"/>
<protein>
    <submittedName>
        <fullName evidence="2">Uncharacterized protein</fullName>
    </submittedName>
</protein>
<feature type="transmembrane region" description="Helical" evidence="1">
    <location>
        <begin position="99"/>
        <end position="116"/>
    </location>
</feature>
<organism evidence="2">
    <name type="scientific">Cacopsylla melanoneura</name>
    <dbReference type="NCBI Taxonomy" id="428564"/>
    <lineage>
        <taxon>Eukaryota</taxon>
        <taxon>Metazoa</taxon>
        <taxon>Ecdysozoa</taxon>
        <taxon>Arthropoda</taxon>
        <taxon>Hexapoda</taxon>
        <taxon>Insecta</taxon>
        <taxon>Pterygota</taxon>
        <taxon>Neoptera</taxon>
        <taxon>Paraneoptera</taxon>
        <taxon>Hemiptera</taxon>
        <taxon>Sternorrhyncha</taxon>
        <taxon>Psylloidea</taxon>
        <taxon>Psyllidae</taxon>
        <taxon>Psyllinae</taxon>
        <taxon>Cacopsylla</taxon>
    </lineage>
</organism>
<accession>A0A8D8Z937</accession>
<keyword evidence="1" id="KW-0472">Membrane</keyword>
<keyword evidence="1" id="KW-1133">Transmembrane helix</keyword>
<reference evidence="2" key="1">
    <citation type="submission" date="2021-05" db="EMBL/GenBank/DDBJ databases">
        <authorList>
            <person name="Alioto T."/>
            <person name="Alioto T."/>
            <person name="Gomez Garrido J."/>
        </authorList>
    </citation>
    <scope>NUCLEOTIDE SEQUENCE</scope>
</reference>